<evidence type="ECO:0000256" key="1">
    <source>
        <dbReference type="SAM" id="MobiDB-lite"/>
    </source>
</evidence>
<dbReference type="KEGG" id="clec:106670064"/>
<keyword evidence="3" id="KW-1185">Reference proteome</keyword>
<accession>A0A8I6S2A4</accession>
<proteinExistence type="predicted"/>
<organism evidence="2 3">
    <name type="scientific">Cimex lectularius</name>
    <name type="common">Bed bug</name>
    <name type="synonym">Acanthia lectularia</name>
    <dbReference type="NCBI Taxonomy" id="79782"/>
    <lineage>
        <taxon>Eukaryota</taxon>
        <taxon>Metazoa</taxon>
        <taxon>Ecdysozoa</taxon>
        <taxon>Arthropoda</taxon>
        <taxon>Hexapoda</taxon>
        <taxon>Insecta</taxon>
        <taxon>Pterygota</taxon>
        <taxon>Neoptera</taxon>
        <taxon>Paraneoptera</taxon>
        <taxon>Hemiptera</taxon>
        <taxon>Heteroptera</taxon>
        <taxon>Panheteroptera</taxon>
        <taxon>Cimicomorpha</taxon>
        <taxon>Cimicidae</taxon>
        <taxon>Cimex</taxon>
    </lineage>
</organism>
<evidence type="ECO:0000313" key="2">
    <source>
        <dbReference type="EnsemblMetazoa" id="XP_014255554.1"/>
    </source>
</evidence>
<protein>
    <submittedName>
        <fullName evidence="2">Uncharacterized protein</fullName>
    </submittedName>
</protein>
<feature type="region of interest" description="Disordered" evidence="1">
    <location>
        <begin position="576"/>
        <end position="596"/>
    </location>
</feature>
<name>A0A8I6S2A4_CIMLE</name>
<dbReference type="GeneID" id="106670064"/>
<reference evidence="2" key="1">
    <citation type="submission" date="2022-01" db="UniProtKB">
        <authorList>
            <consortium name="EnsemblMetazoa"/>
        </authorList>
    </citation>
    <scope>IDENTIFICATION</scope>
</reference>
<sequence>MSSLTPKHDIEACRSAGDCYRTTLNNLKALLKEVEECDRQTKTGKNKCCSETFPPDWSIPVITYPITPQREKEYFMNLKMPWERQHSQIIAGKYYICSCVKRDGLQADCPLVGCQGSELCLTKPYPICPPSGNAETKVTPEMAECLLGGLRPNNPNLEVTECKENEPCNVKCAECNASLQNICKWNPDFFNSAGNANNDARIPAPPTKDTVPGKPIVSNDKVIDPSLAKITFQFRMAGLDNGMNNQNMADPCNGMINQNIIADPCNDMNGKKTPVQYNGINNQNNMADPCNPCIGTNSNKIAVQYNVINNQNKADLNSQNMRVPYNGTNQNNMVGLSTKNNVRDNTFDLCNGMNKTADPGIRSNNQNYVVAPNNVASKSNKMDYFNKTVEMCSRVHNMDNQSNGMNKNKVVAPGNGRNNIKMVDPCSGTNNQNNVVVPNNVANQKNGYNKIVEICSRVHYNMPSQNNGMNNNRVVDPCNGMNNQNNMTNQTNQMRNNINMNIPAQNNGMNNRVVDPCKGMNNLNNMTNQTNQMNSYRVVDQCNGMNNGKPVNIGTNSYKTGDTSNVVDNQNNMVVPFNPTSQNNTPTPYNPGKKTEPCSKMVLKFTMVDPTKTSNAKLANQCNGENSNKMTNPCNGMNNQNRMPVQSNGLNNNGKIAVQNKGMNQNMMADPCNRVNNGKIAGQYNEMNNYMANQSNVMNNYMANQSNVMNNNYMANQSNVMNNNMMPIKYNGLNNPNTMAVPTNGNQPSYMYNCSPCSTNPNLFWCTLQK</sequence>
<dbReference type="RefSeq" id="XP_014255554.1">
    <property type="nucleotide sequence ID" value="XM_014400068.2"/>
</dbReference>
<dbReference type="AlphaFoldDB" id="A0A8I6S2A4"/>
<feature type="compositionally biased region" description="Polar residues" evidence="1">
    <location>
        <begin position="576"/>
        <end position="587"/>
    </location>
</feature>
<dbReference type="EnsemblMetazoa" id="XM_014400068.2">
    <property type="protein sequence ID" value="XP_014255554.1"/>
    <property type="gene ID" value="LOC106670064"/>
</dbReference>
<dbReference type="OMA" id="ANQSNVM"/>
<dbReference type="Proteomes" id="UP000494040">
    <property type="component" value="Unassembled WGS sequence"/>
</dbReference>
<evidence type="ECO:0000313" key="3">
    <source>
        <dbReference type="Proteomes" id="UP000494040"/>
    </source>
</evidence>
<dbReference type="OrthoDB" id="6617024at2759"/>